<dbReference type="InterPro" id="IPR021773">
    <property type="entry name" value="TPC11"/>
</dbReference>
<evidence type="ECO:0000313" key="3">
    <source>
        <dbReference type="Proteomes" id="UP000887565"/>
    </source>
</evidence>
<dbReference type="AlphaFoldDB" id="A0A915JP50"/>
<organism evidence="3 4">
    <name type="scientific">Romanomermis culicivorax</name>
    <name type="common">Nematode worm</name>
    <dbReference type="NCBI Taxonomy" id="13658"/>
    <lineage>
        <taxon>Eukaryota</taxon>
        <taxon>Metazoa</taxon>
        <taxon>Ecdysozoa</taxon>
        <taxon>Nematoda</taxon>
        <taxon>Enoplea</taxon>
        <taxon>Dorylaimia</taxon>
        <taxon>Mermithida</taxon>
        <taxon>Mermithoidea</taxon>
        <taxon>Mermithidae</taxon>
        <taxon>Romanomermis</taxon>
    </lineage>
</organism>
<accession>A0A915JP50</accession>
<dbReference type="Pfam" id="PF07919">
    <property type="entry name" value="Gryzun"/>
    <property type="match status" value="1"/>
</dbReference>
<protein>
    <submittedName>
        <fullName evidence="4">Trafficking protein particle complex subunit 11</fullName>
    </submittedName>
</protein>
<dbReference type="PANTHER" id="PTHR14374:SF0">
    <property type="entry name" value="TRAFFICKING PROTEIN PARTICLE COMPLEX SUBUNIT 11"/>
    <property type="match status" value="1"/>
</dbReference>
<proteinExistence type="predicted"/>
<dbReference type="GO" id="GO:0005737">
    <property type="term" value="C:cytoplasm"/>
    <property type="evidence" value="ECO:0007669"/>
    <property type="project" value="TreeGrafter"/>
</dbReference>
<evidence type="ECO:0000259" key="2">
    <source>
        <dbReference type="Pfam" id="PF11817"/>
    </source>
</evidence>
<dbReference type="InterPro" id="IPR012880">
    <property type="entry name" value="Gryzun"/>
</dbReference>
<dbReference type="PANTHER" id="PTHR14374">
    <property type="entry name" value="FOIE GRAS"/>
    <property type="match status" value="1"/>
</dbReference>
<reference evidence="4" key="1">
    <citation type="submission" date="2022-11" db="UniProtKB">
        <authorList>
            <consortium name="WormBaseParasite"/>
        </authorList>
    </citation>
    <scope>IDENTIFICATION</scope>
</reference>
<sequence length="891" mass="103089">MEHRSTLYGILKNTWTILNRKSRRISNSSISVGWLNSAFGLFADLFRQAVQRGLAPVQTQHPGFYYQSAAEYATARRGQSLQFKKQHLNLAGELPNEQLNAVLQRTKLRLQNFKPEFCGLRPWHALLSDYAQVALALGRVQTQADNNNVVCEEKDALTLYQHNEYTIVDQSNIILRYLNMAILHYEKYKCPRMRLLNMLRSGEQYMIIGDYEKALQMLDPVVWEYRLEKWFPLLEYASIFALKCAFMIANLKAYVSIALELCAPHLKICDEKKLLIQNNLLKILNGRSPDWLIMDDGENSNENFDEEKLAKSRNLWDETLRHGCFFHLLMHNIYSFIELRLEFENQDIKADEIVNFSVHIRLNCPLALKFSKLVVKFENQIYDQFCTIDCSTEDNVDDQRNDRLLFEPRKIYTLNFKFAPSADDIGKTIQVTSLTLEIGRLGSKTYGSLHWENFDRCRIYPLHPAFNAILKNEFDNKPCASNFRIAPRDANLSLSFEHTPPIMIDEIYPIVILIQNLEKFPIRSLNVKFSCLTLNVPAGFKYENQSDNKESLDLNIESVDSLDVHKLSISVYCNQVTPRLQICCTVSYNICIETEYQPLNCNCSSNEVLTFDVISPYALISTNLHDFKGEIVDRLVVKGKCIVSCDLKSVAHFPVKIESVEWRLAEFLDQEQNFEVEESYRKSSEQCFRCNVVIFWNFIFTHTSVILEPGSQISLITCLTPNQWCKGLLNIGTLAVKWQRLSDHEEIANFVDTVIDLPPFPVEHCPILVGNQTPAYCFVRKMFRTDYQIFNLTENLIELNLSMESSDFFMFSGEKQVSNVRLLPNAEYCLSYIYLPLMAGQICLPKLKITSNLYATEILDRYAQRNIPTTIFVLPFNRQNAANVDDFQNRK</sequence>
<dbReference type="Proteomes" id="UP000887565">
    <property type="component" value="Unplaced"/>
</dbReference>
<keyword evidence="3" id="KW-1185">Reference proteome</keyword>
<evidence type="ECO:0000259" key="1">
    <source>
        <dbReference type="Pfam" id="PF07919"/>
    </source>
</evidence>
<dbReference type="Pfam" id="PF11817">
    <property type="entry name" value="Foie-gras_1"/>
    <property type="match status" value="1"/>
</dbReference>
<dbReference type="OMA" id="ANTCYAN"/>
<dbReference type="WBParaSite" id="nRc.2.0.1.t27716-RA">
    <property type="protein sequence ID" value="nRc.2.0.1.t27716-RA"/>
    <property type="gene ID" value="nRc.2.0.1.g27716"/>
</dbReference>
<feature type="domain" description="Trafficking protein particle complex subunit 11" evidence="2">
    <location>
        <begin position="29"/>
        <end position="262"/>
    </location>
</feature>
<feature type="domain" description="Gryzun putative trafficking through Golgi" evidence="1">
    <location>
        <begin position="733"/>
        <end position="852"/>
    </location>
</feature>
<name>A0A915JP50_ROMCU</name>
<evidence type="ECO:0000313" key="4">
    <source>
        <dbReference type="WBParaSite" id="nRc.2.0.1.t27716-RA"/>
    </source>
</evidence>